<accession>A0A438GQ84</accession>
<dbReference type="EMBL" id="QGNW01000371">
    <property type="protein sequence ID" value="RVW74375.1"/>
    <property type="molecule type" value="Genomic_DNA"/>
</dbReference>
<name>A0A438GQ84_VITVI</name>
<dbReference type="InterPro" id="IPR044952">
    <property type="entry name" value="SUV2"/>
</dbReference>
<dbReference type="AlphaFoldDB" id="A0A438GQ84"/>
<gene>
    <name evidence="2" type="ORF">CK203_056809</name>
</gene>
<evidence type="ECO:0000256" key="1">
    <source>
        <dbReference type="SAM" id="MobiDB-lite"/>
    </source>
</evidence>
<evidence type="ECO:0000313" key="2">
    <source>
        <dbReference type="EMBL" id="RVW74375.1"/>
    </source>
</evidence>
<feature type="region of interest" description="Disordered" evidence="1">
    <location>
        <begin position="438"/>
        <end position="461"/>
    </location>
</feature>
<reference evidence="2 3" key="1">
    <citation type="journal article" date="2018" name="PLoS Genet.">
        <title>Population sequencing reveals clonal diversity and ancestral inbreeding in the grapevine cultivar Chardonnay.</title>
        <authorList>
            <person name="Roach M.J."/>
            <person name="Johnson D.L."/>
            <person name="Bohlmann J."/>
            <person name="van Vuuren H.J."/>
            <person name="Jones S.J."/>
            <person name="Pretorius I.S."/>
            <person name="Schmidt S.A."/>
            <person name="Borneman A.R."/>
        </authorList>
    </citation>
    <scope>NUCLEOTIDE SEQUENCE [LARGE SCALE GENOMIC DNA]</scope>
    <source>
        <strain evidence="3">cv. Chardonnay</strain>
        <tissue evidence="2">Leaf</tissue>
    </source>
</reference>
<proteinExistence type="predicted"/>
<feature type="compositionally biased region" description="Basic and acidic residues" evidence="1">
    <location>
        <begin position="447"/>
        <end position="461"/>
    </location>
</feature>
<protein>
    <submittedName>
        <fullName evidence="2">Uncharacterized protein</fullName>
    </submittedName>
</protein>
<dbReference type="PANTHER" id="PTHR35761">
    <property type="entry name" value="ATR INTERACTING PROTEIN"/>
    <property type="match status" value="1"/>
</dbReference>
<sequence length="549" mass="60217">MPGTDFYSSFHGSRLGFRGASVLSSSPLSPIFSLRLPDPFVPFSTPPLSLSNDFSGVNKFPSGSIGVVSCLKGVMSLAVKPSQELEGVSLLRASQNNPSEAFVPERCMSLESDSAQLEDFLCEGISPLKMDSIKSVLGSLNVKIVNCNEGRFQFTRSNGSSVEKVYSRRKNRPSSIVPSVWKVKNKEWAVLPASGASRGVTIFWDALRFKCLEVVLGSFSVTIKLECEDEGSFWLSSVYGPEFQKVRQVQGNPKHDFYERMENGVSQPCQNVNTSVNEADFRVDTAMPTCKAKGVQTDMADSTRLTVDNDLSAHDHLSNKLLTIWGSQSGQISGKNLVSKLLVACETDFHVLFGCLSMNMASKMINSLADEDSSDLPLKGHIMSTPSEVVKVSHLYSVLTKEIDMSWSVMDCTVEALFEALLDLCGVGNTATLSPVNQLQNPPHIPLDQDHSKNERGEEAACIPKDEREREIVLECLASAMGAMTMLVWRTTCRECLGFWKLCPLEAKEALNRASSSIGQFLESALQSRLIESSPPPLVTQRTGRLWPS</sequence>
<comment type="caution">
    <text evidence="2">The sequence shown here is derived from an EMBL/GenBank/DDBJ whole genome shotgun (WGS) entry which is preliminary data.</text>
</comment>
<organism evidence="2 3">
    <name type="scientific">Vitis vinifera</name>
    <name type="common">Grape</name>
    <dbReference type="NCBI Taxonomy" id="29760"/>
    <lineage>
        <taxon>Eukaryota</taxon>
        <taxon>Viridiplantae</taxon>
        <taxon>Streptophyta</taxon>
        <taxon>Embryophyta</taxon>
        <taxon>Tracheophyta</taxon>
        <taxon>Spermatophyta</taxon>
        <taxon>Magnoliopsida</taxon>
        <taxon>eudicotyledons</taxon>
        <taxon>Gunneridae</taxon>
        <taxon>Pentapetalae</taxon>
        <taxon>rosids</taxon>
        <taxon>Vitales</taxon>
        <taxon>Vitaceae</taxon>
        <taxon>Viteae</taxon>
        <taxon>Vitis</taxon>
    </lineage>
</organism>
<dbReference type="PANTHER" id="PTHR35761:SF1">
    <property type="entry name" value="PROTEIN SENSITIVE TO UV 2"/>
    <property type="match status" value="1"/>
</dbReference>
<dbReference type="GO" id="GO:0006974">
    <property type="term" value="P:DNA damage response"/>
    <property type="evidence" value="ECO:0007669"/>
    <property type="project" value="InterPro"/>
</dbReference>
<evidence type="ECO:0000313" key="3">
    <source>
        <dbReference type="Proteomes" id="UP000288805"/>
    </source>
</evidence>
<dbReference type="Proteomes" id="UP000288805">
    <property type="component" value="Unassembled WGS sequence"/>
</dbReference>